<dbReference type="InterPro" id="IPR036890">
    <property type="entry name" value="HATPase_C_sf"/>
</dbReference>
<dbReference type="InterPro" id="IPR004358">
    <property type="entry name" value="Sig_transdc_His_kin-like_C"/>
</dbReference>
<dbReference type="GO" id="GO:0004721">
    <property type="term" value="F:phosphoprotein phosphatase activity"/>
    <property type="evidence" value="ECO:0007669"/>
    <property type="project" value="TreeGrafter"/>
</dbReference>
<evidence type="ECO:0000256" key="10">
    <source>
        <dbReference type="ARBA" id="ARBA00022989"/>
    </source>
</evidence>
<dbReference type="FunFam" id="3.30.565.10:FF:000013">
    <property type="entry name" value="Two-component sensor histidine kinase"/>
    <property type="match status" value="1"/>
</dbReference>
<sequence>MRGKNRPQTARKKRYNWRRWVRQLTSILWPPLLTAGGVGLLFYLMTPGMPLYTPAYRIWRMVCRGILRIGVWGTDYSFYKFTERNLPFYIIAVLVIFTLSRACRKLFALQDDLQQIYMGMDTLLAPEAAALALDSSLAPFAKKITDIRTTLDRRSWEAHAAEQRKNDLVVYLAHDIKTPLTSVIAYLNLLQEAPDLPAEQRTRYIGITLEKAYRLEQLIDEFFEITRFNLQSIVLYREPLHLCYMLRQMADEFYPILSATRNTVEVEAPPELTVQADPDKLARVFNNILKNAAAYSAPGTPIRIVAKQQEDEVFISFYNQGKIIPQDQLDSIFEKFYRLDSARGTKNGGAGLGLAIAKEIVTAHGGNIHAASSAQGTCFTVMLPANSPESAV</sequence>
<dbReference type="InterPro" id="IPR003594">
    <property type="entry name" value="HATPase_dom"/>
</dbReference>
<dbReference type="InterPro" id="IPR003661">
    <property type="entry name" value="HisK_dim/P_dom"/>
</dbReference>
<dbReference type="AlphaFoldDB" id="A0A1C6IDF3"/>
<dbReference type="EMBL" id="FMHG01000001">
    <property type="protein sequence ID" value="SCJ67640.1"/>
    <property type="molecule type" value="Genomic_DNA"/>
</dbReference>
<dbReference type="PANTHER" id="PTHR45453">
    <property type="entry name" value="PHOSPHATE REGULON SENSOR PROTEIN PHOR"/>
    <property type="match status" value="1"/>
</dbReference>
<dbReference type="GO" id="GO:0016036">
    <property type="term" value="P:cellular response to phosphate starvation"/>
    <property type="evidence" value="ECO:0007669"/>
    <property type="project" value="TreeGrafter"/>
</dbReference>
<dbReference type="Pfam" id="PF00512">
    <property type="entry name" value="HisKA"/>
    <property type="match status" value="1"/>
</dbReference>
<comment type="subcellular location">
    <subcellularLocation>
        <location evidence="2">Membrane</location>
    </subcellularLocation>
</comment>
<reference evidence="15" key="1">
    <citation type="submission" date="2015-09" db="EMBL/GenBank/DDBJ databases">
        <authorList>
            <consortium name="Pathogen Informatics"/>
        </authorList>
    </citation>
    <scope>NUCLEOTIDE SEQUENCE</scope>
    <source>
        <strain evidence="15">2789STDY5834896</strain>
    </source>
</reference>
<dbReference type="Pfam" id="PF02518">
    <property type="entry name" value="HATPase_c"/>
    <property type="match status" value="1"/>
</dbReference>
<evidence type="ECO:0000256" key="8">
    <source>
        <dbReference type="ARBA" id="ARBA00022777"/>
    </source>
</evidence>
<dbReference type="PROSITE" id="PS50109">
    <property type="entry name" value="HIS_KIN"/>
    <property type="match status" value="1"/>
</dbReference>
<dbReference type="InterPro" id="IPR036097">
    <property type="entry name" value="HisK_dim/P_sf"/>
</dbReference>
<evidence type="ECO:0000256" key="4">
    <source>
        <dbReference type="ARBA" id="ARBA00022553"/>
    </source>
</evidence>
<dbReference type="SMART" id="SM00388">
    <property type="entry name" value="HisKA"/>
    <property type="match status" value="1"/>
</dbReference>
<keyword evidence="9" id="KW-0067">ATP-binding</keyword>
<gene>
    <name evidence="15" type="primary">yycG_1</name>
    <name evidence="15" type="ORF">SAMEA3545359_01378</name>
</gene>
<feature type="domain" description="Histidine kinase" evidence="14">
    <location>
        <begin position="171"/>
        <end position="387"/>
    </location>
</feature>
<evidence type="ECO:0000256" key="1">
    <source>
        <dbReference type="ARBA" id="ARBA00000085"/>
    </source>
</evidence>
<accession>A0A1C6IDF3</accession>
<evidence type="ECO:0000259" key="14">
    <source>
        <dbReference type="PROSITE" id="PS50109"/>
    </source>
</evidence>
<keyword evidence="6 13" id="KW-0812">Transmembrane</keyword>
<dbReference type="GO" id="GO:0000155">
    <property type="term" value="F:phosphorelay sensor kinase activity"/>
    <property type="evidence" value="ECO:0007669"/>
    <property type="project" value="InterPro"/>
</dbReference>
<dbReference type="Gene3D" id="1.10.287.130">
    <property type="match status" value="1"/>
</dbReference>
<dbReference type="SUPFAM" id="SSF47384">
    <property type="entry name" value="Homodimeric domain of signal transducing histidine kinase"/>
    <property type="match status" value="1"/>
</dbReference>
<dbReference type="CDD" id="cd00075">
    <property type="entry name" value="HATPase"/>
    <property type="match status" value="1"/>
</dbReference>
<evidence type="ECO:0000256" key="13">
    <source>
        <dbReference type="SAM" id="Phobius"/>
    </source>
</evidence>
<dbReference type="InterPro" id="IPR050351">
    <property type="entry name" value="BphY/WalK/GraS-like"/>
</dbReference>
<evidence type="ECO:0000256" key="3">
    <source>
        <dbReference type="ARBA" id="ARBA00012438"/>
    </source>
</evidence>
<keyword evidence="8 15" id="KW-0418">Kinase</keyword>
<feature type="transmembrane region" description="Helical" evidence="13">
    <location>
        <begin position="20"/>
        <end position="44"/>
    </location>
</feature>
<dbReference type="Gene3D" id="3.30.565.10">
    <property type="entry name" value="Histidine kinase-like ATPase, C-terminal domain"/>
    <property type="match status" value="1"/>
</dbReference>
<dbReference type="GO" id="GO:0005524">
    <property type="term" value="F:ATP binding"/>
    <property type="evidence" value="ECO:0007669"/>
    <property type="project" value="UniProtKB-KW"/>
</dbReference>
<dbReference type="CDD" id="cd00082">
    <property type="entry name" value="HisKA"/>
    <property type="match status" value="1"/>
</dbReference>
<evidence type="ECO:0000313" key="15">
    <source>
        <dbReference type="EMBL" id="SCJ67640.1"/>
    </source>
</evidence>
<dbReference type="SUPFAM" id="SSF55874">
    <property type="entry name" value="ATPase domain of HSP90 chaperone/DNA topoisomerase II/histidine kinase"/>
    <property type="match status" value="1"/>
</dbReference>
<comment type="catalytic activity">
    <reaction evidence="1">
        <text>ATP + protein L-histidine = ADP + protein N-phospho-L-histidine.</text>
        <dbReference type="EC" id="2.7.13.3"/>
    </reaction>
</comment>
<dbReference type="PANTHER" id="PTHR45453:SF1">
    <property type="entry name" value="PHOSPHATE REGULON SENSOR PROTEIN PHOR"/>
    <property type="match status" value="1"/>
</dbReference>
<keyword evidence="10 13" id="KW-1133">Transmembrane helix</keyword>
<evidence type="ECO:0000256" key="7">
    <source>
        <dbReference type="ARBA" id="ARBA00022741"/>
    </source>
</evidence>
<keyword evidence="5 15" id="KW-0808">Transferase</keyword>
<dbReference type="GO" id="GO:0005886">
    <property type="term" value="C:plasma membrane"/>
    <property type="evidence" value="ECO:0007669"/>
    <property type="project" value="TreeGrafter"/>
</dbReference>
<evidence type="ECO:0000256" key="2">
    <source>
        <dbReference type="ARBA" id="ARBA00004370"/>
    </source>
</evidence>
<evidence type="ECO:0000256" key="6">
    <source>
        <dbReference type="ARBA" id="ARBA00022692"/>
    </source>
</evidence>
<feature type="transmembrane region" description="Helical" evidence="13">
    <location>
        <begin position="86"/>
        <end position="103"/>
    </location>
</feature>
<keyword evidence="12 13" id="KW-0472">Membrane</keyword>
<protein>
    <recommendedName>
        <fullName evidence="3">histidine kinase</fullName>
        <ecNumber evidence="3">2.7.13.3</ecNumber>
    </recommendedName>
</protein>
<dbReference type="SMART" id="SM00387">
    <property type="entry name" value="HATPase_c"/>
    <property type="match status" value="1"/>
</dbReference>
<evidence type="ECO:0000256" key="9">
    <source>
        <dbReference type="ARBA" id="ARBA00022840"/>
    </source>
</evidence>
<evidence type="ECO:0000256" key="12">
    <source>
        <dbReference type="ARBA" id="ARBA00023136"/>
    </source>
</evidence>
<proteinExistence type="predicted"/>
<keyword evidence="11" id="KW-0902">Two-component regulatory system</keyword>
<evidence type="ECO:0000256" key="5">
    <source>
        <dbReference type="ARBA" id="ARBA00022679"/>
    </source>
</evidence>
<dbReference type="EC" id="2.7.13.3" evidence="3"/>
<organism evidence="15">
    <name type="scientific">uncultured Anaerotruncus sp</name>
    <dbReference type="NCBI Taxonomy" id="905011"/>
    <lineage>
        <taxon>Bacteria</taxon>
        <taxon>Bacillati</taxon>
        <taxon>Bacillota</taxon>
        <taxon>Clostridia</taxon>
        <taxon>Eubacteriales</taxon>
        <taxon>Oscillospiraceae</taxon>
        <taxon>Anaerotruncus</taxon>
        <taxon>environmental samples</taxon>
    </lineage>
</organism>
<dbReference type="PRINTS" id="PR00344">
    <property type="entry name" value="BCTRLSENSOR"/>
</dbReference>
<keyword evidence="7" id="KW-0547">Nucleotide-binding</keyword>
<evidence type="ECO:0000256" key="11">
    <source>
        <dbReference type="ARBA" id="ARBA00023012"/>
    </source>
</evidence>
<dbReference type="InterPro" id="IPR005467">
    <property type="entry name" value="His_kinase_dom"/>
</dbReference>
<keyword evidence="4" id="KW-0597">Phosphoprotein</keyword>
<name>A0A1C6IDF3_9FIRM</name>